<feature type="region of interest" description="Disordered" evidence="5">
    <location>
        <begin position="372"/>
        <end position="402"/>
    </location>
</feature>
<dbReference type="Pfam" id="PF00097">
    <property type="entry name" value="zf-C3HC4"/>
    <property type="match status" value="1"/>
</dbReference>
<dbReference type="Gene3D" id="3.30.40.10">
    <property type="entry name" value="Zinc/RING finger domain, C3HC4 (zinc finger)"/>
    <property type="match status" value="1"/>
</dbReference>
<organism evidence="7 8">
    <name type="scientific">Knufia fluminis</name>
    <dbReference type="NCBI Taxonomy" id="191047"/>
    <lineage>
        <taxon>Eukaryota</taxon>
        <taxon>Fungi</taxon>
        <taxon>Dikarya</taxon>
        <taxon>Ascomycota</taxon>
        <taxon>Pezizomycotina</taxon>
        <taxon>Eurotiomycetes</taxon>
        <taxon>Chaetothyriomycetidae</taxon>
        <taxon>Chaetothyriales</taxon>
        <taxon>Trichomeriaceae</taxon>
        <taxon>Knufia</taxon>
    </lineage>
</organism>
<sequence length="668" mass="74384">MSRPLCRNRFGNARISGRANVIQGDVHIHVKDVYSALRNELGPPPISEAQALENLPEKEKITRKRLLDDPTSFRRELKRRKVIEAPEKGRGGTQPLRAKDTSGLEVPDHTLRYNGRNENFPRSCISTWLQHVIWPHGIPPSTVQSPHQHLLPSSSRASTTQRRHGLSLTQQQPQAEHELFMLVTTVLSWILGRNIRKDDVVDFLSRCQGDQLLPVMTFLLGVGLYRFFCMKRITANPAPMSPTSIFLEDAFGHQRSLSVDVCVDFSIFRSFLEVHYRGTAGEQLIKAGQFHLMLGTRRGMVVNARNWQCATITAGTHLVNPVYINSEDQKCVECTGDLHVSRTGEFHCTPCGRFYRDCDALKYFTAPGQERTRTVLSRGRRKGGGGAAAATTSALSDQPGYDDNSDEVQYQLADLVLVDLRIVPARKLLSKDTKSVQSSTRATRSLLVRAPSSREPRVTSEMLFNILTDYGTIVSLESVLAPAGTDAYNVVFAKVEDAVRAQADLQHSMWTASPDPLTLEFGIIDYNANRSGAASGNLAPFATASPMQWPSNIQATYSPPSQHPFIYESGARDLPCDMVNRIKELEDSECPICMDAVENPIIFSPCGHSFCHDCFDRMVNDVSKGVSDDVKCPHCRVSVDIKKVTDLSSFKRRLQNLATDSLSRSRPT</sequence>
<dbReference type="Proteomes" id="UP001316803">
    <property type="component" value="Unassembled WGS sequence"/>
</dbReference>
<evidence type="ECO:0000259" key="6">
    <source>
        <dbReference type="PROSITE" id="PS50089"/>
    </source>
</evidence>
<dbReference type="Pfam" id="PF22893">
    <property type="entry name" value="ULD_2"/>
    <property type="match status" value="1"/>
</dbReference>
<feature type="domain" description="RING-type" evidence="6">
    <location>
        <begin position="590"/>
        <end position="636"/>
    </location>
</feature>
<dbReference type="CDD" id="cd16449">
    <property type="entry name" value="RING-HC"/>
    <property type="match status" value="1"/>
</dbReference>
<dbReference type="InterPro" id="IPR047126">
    <property type="entry name" value="RNF141-like"/>
</dbReference>
<proteinExistence type="predicted"/>
<evidence type="ECO:0000313" key="7">
    <source>
        <dbReference type="EMBL" id="KAK5958506.1"/>
    </source>
</evidence>
<evidence type="ECO:0000256" key="5">
    <source>
        <dbReference type="SAM" id="MobiDB-lite"/>
    </source>
</evidence>
<dbReference type="AlphaFoldDB" id="A0AAN8ICJ1"/>
<dbReference type="InterPro" id="IPR013083">
    <property type="entry name" value="Znf_RING/FYVE/PHD"/>
</dbReference>
<dbReference type="PANTHER" id="PTHR12109">
    <property type="entry name" value="RING FINGER PROTEIN 141-RELATED"/>
    <property type="match status" value="1"/>
</dbReference>
<evidence type="ECO:0000256" key="3">
    <source>
        <dbReference type="ARBA" id="ARBA00022833"/>
    </source>
</evidence>
<feature type="compositionally biased region" description="Polar residues" evidence="5">
    <location>
        <begin position="143"/>
        <end position="160"/>
    </location>
</feature>
<dbReference type="PANTHER" id="PTHR12109:SF3">
    <property type="entry name" value="RING FINGER PROTEIN 141"/>
    <property type="match status" value="1"/>
</dbReference>
<reference evidence="7 8" key="1">
    <citation type="submission" date="2022-12" db="EMBL/GenBank/DDBJ databases">
        <title>Genomic features and morphological characterization of a novel Knufia sp. strain isolated from spacecraft assembly facility.</title>
        <authorList>
            <person name="Teixeira M."/>
            <person name="Chander A.M."/>
            <person name="Stajich J.E."/>
            <person name="Venkateswaran K."/>
        </authorList>
    </citation>
    <scope>NUCLEOTIDE SEQUENCE [LARGE SCALE GENOMIC DNA]</scope>
    <source>
        <strain evidence="7 8">FJI-L2-BK-P2</strain>
    </source>
</reference>
<accession>A0AAN8ICJ1</accession>
<dbReference type="InterPro" id="IPR018957">
    <property type="entry name" value="Znf_C3HC4_RING-type"/>
</dbReference>
<evidence type="ECO:0000313" key="8">
    <source>
        <dbReference type="Proteomes" id="UP001316803"/>
    </source>
</evidence>
<dbReference type="GO" id="GO:0004842">
    <property type="term" value="F:ubiquitin-protein transferase activity"/>
    <property type="evidence" value="ECO:0007669"/>
    <property type="project" value="TreeGrafter"/>
</dbReference>
<dbReference type="CDD" id="cd00590">
    <property type="entry name" value="RRM_SF"/>
    <property type="match status" value="1"/>
</dbReference>
<protein>
    <recommendedName>
        <fullName evidence="6">RING-type domain-containing protein</fullName>
    </recommendedName>
</protein>
<keyword evidence="2 4" id="KW-0863">Zinc-finger</keyword>
<keyword evidence="8" id="KW-1185">Reference proteome</keyword>
<comment type="caution">
    <text evidence="7">The sequence shown here is derived from an EMBL/GenBank/DDBJ whole genome shotgun (WGS) entry which is preliminary data.</text>
</comment>
<feature type="region of interest" description="Disordered" evidence="5">
    <location>
        <begin position="143"/>
        <end position="171"/>
    </location>
</feature>
<dbReference type="InterPro" id="IPR054464">
    <property type="entry name" value="ULD_fung"/>
</dbReference>
<dbReference type="GO" id="GO:0008270">
    <property type="term" value="F:zinc ion binding"/>
    <property type="evidence" value="ECO:0007669"/>
    <property type="project" value="UniProtKB-KW"/>
</dbReference>
<dbReference type="InterPro" id="IPR001841">
    <property type="entry name" value="Znf_RING"/>
</dbReference>
<dbReference type="PROSITE" id="PS50089">
    <property type="entry name" value="ZF_RING_2"/>
    <property type="match status" value="1"/>
</dbReference>
<keyword evidence="1" id="KW-0479">Metal-binding</keyword>
<gene>
    <name evidence="7" type="ORF">OHC33_000349</name>
</gene>
<dbReference type="GO" id="GO:0051865">
    <property type="term" value="P:protein autoubiquitination"/>
    <property type="evidence" value="ECO:0007669"/>
    <property type="project" value="TreeGrafter"/>
</dbReference>
<keyword evidence="3" id="KW-0862">Zinc</keyword>
<dbReference type="SMART" id="SM00184">
    <property type="entry name" value="RING"/>
    <property type="match status" value="1"/>
</dbReference>
<name>A0AAN8ICJ1_9EURO</name>
<dbReference type="SUPFAM" id="SSF57850">
    <property type="entry name" value="RING/U-box"/>
    <property type="match status" value="1"/>
</dbReference>
<evidence type="ECO:0000256" key="4">
    <source>
        <dbReference type="PROSITE-ProRule" id="PRU00175"/>
    </source>
</evidence>
<dbReference type="EMBL" id="JAKLMC020000001">
    <property type="protein sequence ID" value="KAK5958506.1"/>
    <property type="molecule type" value="Genomic_DNA"/>
</dbReference>
<evidence type="ECO:0000256" key="1">
    <source>
        <dbReference type="ARBA" id="ARBA00022723"/>
    </source>
</evidence>
<evidence type="ECO:0000256" key="2">
    <source>
        <dbReference type="ARBA" id="ARBA00022771"/>
    </source>
</evidence>